<dbReference type="EMBL" id="HACA01009767">
    <property type="protein sequence ID" value="CDW27128.1"/>
    <property type="molecule type" value="Transcribed_RNA"/>
</dbReference>
<organism evidence="1">
    <name type="scientific">Lepeophtheirus salmonis</name>
    <name type="common">Salmon louse</name>
    <name type="synonym">Caligus salmonis</name>
    <dbReference type="NCBI Taxonomy" id="72036"/>
    <lineage>
        <taxon>Eukaryota</taxon>
        <taxon>Metazoa</taxon>
        <taxon>Ecdysozoa</taxon>
        <taxon>Arthropoda</taxon>
        <taxon>Crustacea</taxon>
        <taxon>Multicrustacea</taxon>
        <taxon>Hexanauplia</taxon>
        <taxon>Copepoda</taxon>
        <taxon>Siphonostomatoida</taxon>
        <taxon>Caligidae</taxon>
        <taxon>Lepeophtheirus</taxon>
    </lineage>
</organism>
<name>A0A0K2TLY6_LEPSM</name>
<protein>
    <submittedName>
        <fullName evidence="1">Uncharacterized protein</fullName>
    </submittedName>
</protein>
<evidence type="ECO:0000313" key="1">
    <source>
        <dbReference type="EMBL" id="CDW27128.1"/>
    </source>
</evidence>
<sequence>MSHAVLREIHSKTYLLSMVYEYLITNK</sequence>
<accession>A0A0K2TLY6</accession>
<proteinExistence type="predicted"/>
<dbReference type="AlphaFoldDB" id="A0A0K2TLY6"/>
<reference evidence="1" key="1">
    <citation type="submission" date="2014-05" db="EMBL/GenBank/DDBJ databases">
        <authorList>
            <person name="Chronopoulou M."/>
        </authorList>
    </citation>
    <scope>NUCLEOTIDE SEQUENCE</scope>
    <source>
        <tissue evidence="1">Whole organism</tissue>
    </source>
</reference>